<dbReference type="NCBIfam" id="TIGR02961">
    <property type="entry name" value="allantoicase"/>
    <property type="match status" value="1"/>
</dbReference>
<comment type="catalytic activity">
    <reaction evidence="4">
        <text>allantoate + H2O = (S)-ureidoglycolate + urea</text>
        <dbReference type="Rhea" id="RHEA:11016"/>
        <dbReference type="ChEBI" id="CHEBI:15377"/>
        <dbReference type="ChEBI" id="CHEBI:16199"/>
        <dbReference type="ChEBI" id="CHEBI:17536"/>
        <dbReference type="ChEBI" id="CHEBI:57296"/>
        <dbReference type="EC" id="3.5.3.4"/>
    </reaction>
</comment>
<accession>A0A9X3CEG4</accession>
<comment type="similarity">
    <text evidence="1 4">Belongs to the allantoicase family.</text>
</comment>
<dbReference type="EMBL" id="JAKRRX010000048">
    <property type="protein sequence ID" value="MCW8334186.1"/>
    <property type="molecule type" value="Genomic_DNA"/>
</dbReference>
<dbReference type="FunFam" id="2.60.120.260:FF:000090">
    <property type="entry name" value="Probable allantoicase"/>
    <property type="match status" value="1"/>
</dbReference>
<dbReference type="GO" id="GO:0006144">
    <property type="term" value="P:purine nucleobase metabolic process"/>
    <property type="evidence" value="ECO:0007669"/>
    <property type="project" value="UniProtKB-KW"/>
</dbReference>
<dbReference type="GO" id="GO:0000256">
    <property type="term" value="P:allantoin catabolic process"/>
    <property type="evidence" value="ECO:0007669"/>
    <property type="project" value="UniProtKB-UniRule"/>
</dbReference>
<dbReference type="AlphaFoldDB" id="A0A9X3CEG4"/>
<proteinExistence type="inferred from homology"/>
<feature type="domain" description="Allantoicase" evidence="5">
    <location>
        <begin position="17"/>
        <end position="163"/>
    </location>
</feature>
<evidence type="ECO:0000259" key="5">
    <source>
        <dbReference type="Pfam" id="PF03561"/>
    </source>
</evidence>
<dbReference type="InterPro" id="IPR005164">
    <property type="entry name" value="Allantoicase"/>
</dbReference>
<dbReference type="Gene3D" id="2.60.120.260">
    <property type="entry name" value="Galactose-binding domain-like"/>
    <property type="match status" value="2"/>
</dbReference>
<evidence type="ECO:0000256" key="2">
    <source>
        <dbReference type="ARBA" id="ARBA00022631"/>
    </source>
</evidence>
<dbReference type="EC" id="3.5.3.4" evidence="4"/>
<keyword evidence="7" id="KW-1185">Reference proteome</keyword>
<dbReference type="SUPFAM" id="SSF49785">
    <property type="entry name" value="Galactose-binding domain-like"/>
    <property type="match status" value="2"/>
</dbReference>
<dbReference type="Pfam" id="PF03561">
    <property type="entry name" value="Allantoicase"/>
    <property type="match status" value="2"/>
</dbReference>
<dbReference type="PIRSF" id="PIRSF016516">
    <property type="entry name" value="Allantoicase"/>
    <property type="match status" value="1"/>
</dbReference>
<dbReference type="PANTHER" id="PTHR12045">
    <property type="entry name" value="ALLANTOICASE"/>
    <property type="match status" value="1"/>
</dbReference>
<evidence type="ECO:0000256" key="3">
    <source>
        <dbReference type="ARBA" id="ARBA00022801"/>
    </source>
</evidence>
<dbReference type="InterPro" id="IPR008979">
    <property type="entry name" value="Galactose-bd-like_sf"/>
</dbReference>
<reference evidence="6" key="1">
    <citation type="submission" date="2022-02" db="EMBL/GenBank/DDBJ databases">
        <title>Vibrio sp. nov., a new bacterium isolated from Bohai sea, China.</title>
        <authorList>
            <person name="Yuan Y."/>
        </authorList>
    </citation>
    <scope>NUCLEOTIDE SEQUENCE</scope>
    <source>
        <strain evidence="6">DBSS07</strain>
    </source>
</reference>
<keyword evidence="2 4" id="KW-0659">Purine metabolism</keyword>
<feature type="domain" description="Allantoicase" evidence="5">
    <location>
        <begin position="184"/>
        <end position="326"/>
    </location>
</feature>
<dbReference type="HAMAP" id="MF_00813">
    <property type="entry name" value="Allantoicase"/>
    <property type="match status" value="1"/>
</dbReference>
<evidence type="ECO:0000256" key="4">
    <source>
        <dbReference type="HAMAP-Rule" id="MF_00813"/>
    </source>
</evidence>
<protein>
    <recommendedName>
        <fullName evidence="4">Probable allantoicase</fullName>
        <ecNumber evidence="4">3.5.3.4</ecNumber>
    </recommendedName>
    <alternativeName>
        <fullName evidence="4">Allantoate amidinohydrolase</fullName>
    </alternativeName>
</protein>
<name>A0A9X3CEG4_9VIBR</name>
<evidence type="ECO:0000313" key="7">
    <source>
        <dbReference type="Proteomes" id="UP001155586"/>
    </source>
</evidence>
<comment type="caution">
    <text evidence="6">The sequence shown here is derived from an EMBL/GenBank/DDBJ whole genome shotgun (WGS) entry which is preliminary data.</text>
</comment>
<sequence length="328" mass="36289">MSLDFEQYVNLADEKLGAEALFATDDFFADKSRLLRREAPVWKDDLYDDNGKWMDGWESRRKRGEGYDYCIVKLGLAGVIAGVDIDTSFFTGNFPPSASLDACYSPEGAPTDSTEWEEIIPSTSLEGDKHHLSEIDSDKVYTHVRLNIYPDGGVARLRVYGRPSVDWDSMDALQQVDLAAVENGGRALACSDEHYGNKSNILGPGRGENMGDGWETARRRTPGNDWVIVALGHAGKVDRVVVDTAHFKGNFPDSCSIQAAYVKGGTDDQVATQSLFWRELLPAQKLKAHDIHEFISEVEDLGAITHVRLNIFPDGGISRLRLFGTKAD</sequence>
<gene>
    <name evidence="4 6" type="primary">alc</name>
    <name evidence="6" type="ORF">MD483_10155</name>
</gene>
<dbReference type="RefSeq" id="WP_252031446.1">
    <property type="nucleotide sequence ID" value="NZ_JAKRRX010000048.1"/>
</dbReference>
<dbReference type="InterPro" id="IPR015908">
    <property type="entry name" value="Allantoicase_dom"/>
</dbReference>
<keyword evidence="3 4" id="KW-0378">Hydrolase</keyword>
<organism evidence="6 7">
    <name type="scientific">Vibrio paucivorans</name>
    <dbReference type="NCBI Taxonomy" id="2829489"/>
    <lineage>
        <taxon>Bacteria</taxon>
        <taxon>Pseudomonadati</taxon>
        <taxon>Pseudomonadota</taxon>
        <taxon>Gammaproteobacteria</taxon>
        <taxon>Vibrionales</taxon>
        <taxon>Vibrionaceae</taxon>
        <taxon>Vibrio</taxon>
    </lineage>
</organism>
<dbReference type="PANTHER" id="PTHR12045:SF3">
    <property type="entry name" value="INACTIVE ALLANTOICASE-RELATED"/>
    <property type="match status" value="1"/>
</dbReference>
<comment type="pathway">
    <text evidence="4">Nitrogen metabolism; (S)-allantoin degradation; (S)-ureidoglycolate from allantoate (aminidohydrolase route): step 1/1.</text>
</comment>
<dbReference type="FunFam" id="2.60.120.260:FF:000059">
    <property type="entry name" value="Probable allantoicase"/>
    <property type="match status" value="1"/>
</dbReference>
<dbReference type="Proteomes" id="UP001155586">
    <property type="component" value="Unassembled WGS sequence"/>
</dbReference>
<dbReference type="GO" id="GO:0004037">
    <property type="term" value="F:allantoicase activity"/>
    <property type="evidence" value="ECO:0007669"/>
    <property type="project" value="UniProtKB-UniRule"/>
</dbReference>
<evidence type="ECO:0000256" key="1">
    <source>
        <dbReference type="ARBA" id="ARBA00009242"/>
    </source>
</evidence>
<evidence type="ECO:0000313" key="6">
    <source>
        <dbReference type="EMBL" id="MCW8334186.1"/>
    </source>
</evidence>